<dbReference type="AlphaFoldDB" id="E1QSP6"/>
<dbReference type="HOGENOM" id="CLU_961791_0_0_2"/>
<keyword evidence="1" id="KW-0472">Membrane</keyword>
<protein>
    <submittedName>
        <fullName evidence="2">Uncharacterized protein</fullName>
    </submittedName>
</protein>
<reference evidence="2 3" key="1">
    <citation type="journal article" date="2010" name="Stand. Genomic Sci.">
        <title>Complete genome sequence of Vulcanisaeta distributa type strain (IC-017).</title>
        <authorList>
            <person name="Mavromatis K."/>
            <person name="Sikorski J."/>
            <person name="Pabst E."/>
            <person name="Teshima H."/>
            <person name="Lapidus A."/>
            <person name="Lucas S."/>
            <person name="Nolan M."/>
            <person name="Glavina Del Rio T."/>
            <person name="Cheng J.F."/>
            <person name="Bruce D."/>
            <person name="Goodwin L."/>
            <person name="Pitluck S."/>
            <person name="Liolios K."/>
            <person name="Ivanova N."/>
            <person name="Mikhailova N."/>
            <person name="Pati A."/>
            <person name="Chen A."/>
            <person name="Palaniappan K."/>
            <person name="Land M."/>
            <person name="Hauser L."/>
            <person name="Chang Y.J."/>
            <person name="Jeffries C.D."/>
            <person name="Rohde M."/>
            <person name="Spring S."/>
            <person name="Goker M."/>
            <person name="Wirth R."/>
            <person name="Woyke T."/>
            <person name="Bristow J."/>
            <person name="Eisen J.A."/>
            <person name="Markowitz V."/>
            <person name="Hugenholtz P."/>
            <person name="Klenk H.P."/>
            <person name="Kyrpides N.C."/>
        </authorList>
    </citation>
    <scope>NUCLEOTIDE SEQUENCE [LARGE SCALE GENOMIC DNA]</scope>
    <source>
        <strain evidence="3">DSM 14429 / JCM 11212 / NBRC 100878 / IC-017</strain>
    </source>
</reference>
<reference evidence="3" key="2">
    <citation type="journal article" date="2010" name="Stand. Genomic Sci.">
        <title>Complete genome sequence of Vulcanisaeta distributa type strain (IC-017T).</title>
        <authorList>
            <person name="Mavromatis K."/>
            <person name="Sikorski J."/>
            <person name="Pabst E."/>
            <person name="Teshima H."/>
            <person name="Lapidus A."/>
            <person name="Lucas S."/>
            <person name="Nolan M."/>
            <person name="Glavina Del Rio T."/>
            <person name="Cheng J."/>
            <person name="Bruce D."/>
            <person name="Goodwin L."/>
            <person name="Pitluck S."/>
            <person name="Liolios K."/>
            <person name="Ivanova N."/>
            <person name="Mikhailova N."/>
            <person name="Pati A."/>
            <person name="Chen A."/>
            <person name="Palaniappan K."/>
            <person name="Land M."/>
            <person name="Hauser L."/>
            <person name="Chang Y."/>
            <person name="Jeffries C."/>
            <person name="Rohde M."/>
            <person name="Spring S."/>
            <person name="Goker M."/>
            <person name="Wirth R."/>
            <person name="Woyke T."/>
            <person name="Bristow J."/>
            <person name="Eisen J."/>
            <person name="Markowitz V."/>
            <person name="Hugenholtz P."/>
            <person name="Klenk H."/>
            <person name="Kyrpides N."/>
        </authorList>
    </citation>
    <scope>NUCLEOTIDE SEQUENCE [LARGE SCALE GENOMIC DNA]</scope>
    <source>
        <strain evidence="3">DSM 14429 / JCM 11212 / NBRC 100878 / IC-017</strain>
    </source>
</reference>
<dbReference type="RefSeq" id="WP_013335288.1">
    <property type="nucleotide sequence ID" value="NC_014537.1"/>
</dbReference>
<dbReference type="STRING" id="572478.Vdis_0150"/>
<keyword evidence="1" id="KW-1133">Transmembrane helix</keyword>
<name>E1QSP6_VULDI</name>
<feature type="transmembrane region" description="Helical" evidence="1">
    <location>
        <begin position="197"/>
        <end position="218"/>
    </location>
</feature>
<evidence type="ECO:0000256" key="1">
    <source>
        <dbReference type="SAM" id="Phobius"/>
    </source>
</evidence>
<dbReference type="Proteomes" id="UP000006681">
    <property type="component" value="Chromosome"/>
</dbReference>
<feature type="transmembrane region" description="Helical" evidence="1">
    <location>
        <begin position="155"/>
        <end position="177"/>
    </location>
</feature>
<evidence type="ECO:0000313" key="2">
    <source>
        <dbReference type="EMBL" id="ADN49563.1"/>
    </source>
</evidence>
<dbReference type="KEGG" id="vdi:Vdis_0150"/>
<evidence type="ECO:0000313" key="3">
    <source>
        <dbReference type="Proteomes" id="UP000006681"/>
    </source>
</evidence>
<feature type="transmembrane region" description="Helical" evidence="1">
    <location>
        <begin position="46"/>
        <end position="65"/>
    </location>
</feature>
<dbReference type="eggNOG" id="arCOG10497">
    <property type="taxonomic scope" value="Archaea"/>
</dbReference>
<accession>E1QSP6</accession>
<dbReference type="EMBL" id="CP002100">
    <property type="protein sequence ID" value="ADN49563.1"/>
    <property type="molecule type" value="Genomic_DNA"/>
</dbReference>
<keyword evidence="3" id="KW-1185">Reference proteome</keyword>
<gene>
    <name evidence="2" type="ordered locus">Vdis_0150</name>
</gene>
<keyword evidence="1" id="KW-0812">Transmembrane</keyword>
<proteinExistence type="predicted"/>
<feature type="transmembrane region" description="Helical" evidence="1">
    <location>
        <begin position="120"/>
        <end position="143"/>
    </location>
</feature>
<dbReference type="OrthoDB" id="28803at2157"/>
<sequence>MSASPSLGILGVGLFGSIAASVLIHGFVKYLHGPTPEVRREGVDEVLDVVVGSVMLGTLYALLLAPGSSFLPWLTHEIASAIPVGSTTLANYLPSAGDPQALLRWGYLTAFRYFNETTGFYATFWGTVLTLNLVPVTSPLSWYLQQSTWYLQTMITYTIINLGFIYALNLIAYNAWWLLPLGIGLVIVRQTRSLGTFIVAFLIIVAVLGPLLSAYTVASLSKPLAQLGASNLWSDVTGSLKLIIDQGYSQALVMQTFDVTVDVALAMALAASYGLYRVFDEAIIDVLPL</sequence>
<organism evidence="2 3">
    <name type="scientific">Vulcanisaeta distributa (strain DSM 14429 / JCM 11212 / NBRC 100878 / IC-017)</name>
    <dbReference type="NCBI Taxonomy" id="572478"/>
    <lineage>
        <taxon>Archaea</taxon>
        <taxon>Thermoproteota</taxon>
        <taxon>Thermoprotei</taxon>
        <taxon>Thermoproteales</taxon>
        <taxon>Thermoproteaceae</taxon>
        <taxon>Vulcanisaeta</taxon>
    </lineage>
</organism>
<feature type="transmembrane region" description="Helical" evidence="1">
    <location>
        <begin position="6"/>
        <end position="25"/>
    </location>
</feature>
<dbReference type="GeneID" id="9751067"/>